<dbReference type="Proteomes" id="UP000051378">
    <property type="component" value="Unassembled WGS sequence"/>
</dbReference>
<evidence type="ECO:0000256" key="3">
    <source>
        <dbReference type="ARBA" id="ARBA00022729"/>
    </source>
</evidence>
<dbReference type="PATRIC" id="fig|1423744.4.peg.49"/>
<proteinExistence type="inferred from homology"/>
<comment type="similarity">
    <text evidence="1">Belongs to the bacterial solute-binding protein 3 family.</text>
</comment>
<dbReference type="STRING" id="1423744.FC86_GL000046"/>
<dbReference type="SMART" id="SM00062">
    <property type="entry name" value="PBPb"/>
    <property type="match status" value="1"/>
</dbReference>
<evidence type="ECO:0000256" key="2">
    <source>
        <dbReference type="ARBA" id="ARBA00022448"/>
    </source>
</evidence>
<dbReference type="GO" id="GO:0005576">
    <property type="term" value="C:extracellular region"/>
    <property type="evidence" value="ECO:0007669"/>
    <property type="project" value="TreeGrafter"/>
</dbReference>
<dbReference type="EMBL" id="AYZL01000008">
    <property type="protein sequence ID" value="KRN04598.1"/>
    <property type="molecule type" value="Genomic_DNA"/>
</dbReference>
<dbReference type="AlphaFoldDB" id="A0A0R2DLQ4"/>
<evidence type="ECO:0000259" key="4">
    <source>
        <dbReference type="SMART" id="SM00062"/>
    </source>
</evidence>
<evidence type="ECO:0000256" key="1">
    <source>
        <dbReference type="ARBA" id="ARBA00010333"/>
    </source>
</evidence>
<feature type="domain" description="Ionotropic glutamate receptor C-terminal" evidence="5">
    <location>
        <begin position="42"/>
        <end position="264"/>
    </location>
</feature>
<dbReference type="InterPro" id="IPR001638">
    <property type="entry name" value="Solute-binding_3/MltF_N"/>
</dbReference>
<dbReference type="SMART" id="SM00079">
    <property type="entry name" value="PBPe"/>
    <property type="match status" value="1"/>
</dbReference>
<dbReference type="RefSeq" id="WP_056974235.1">
    <property type="nucleotide sequence ID" value="NZ_AYZL01000008.1"/>
</dbReference>
<keyword evidence="2" id="KW-0813">Transport</keyword>
<protein>
    <submittedName>
        <fullName evidence="6">Glutamine ABC transporter, substrate binding protein</fullName>
    </submittedName>
</protein>
<feature type="domain" description="Solute-binding protein family 3/N-terminal" evidence="4">
    <location>
        <begin position="42"/>
        <end position="265"/>
    </location>
</feature>
<dbReference type="SUPFAM" id="SSF53850">
    <property type="entry name" value="Periplasmic binding protein-like II"/>
    <property type="match status" value="1"/>
</dbReference>
<keyword evidence="3" id="KW-0732">Signal</keyword>
<dbReference type="Gene3D" id="3.40.190.10">
    <property type="entry name" value="Periplasmic binding protein-like II"/>
    <property type="match status" value="2"/>
</dbReference>
<reference evidence="6 7" key="1">
    <citation type="journal article" date="2015" name="Genome Announc.">
        <title>Expanding the biotechnology potential of lactobacilli through comparative genomics of 213 strains and associated genera.</title>
        <authorList>
            <person name="Sun Z."/>
            <person name="Harris H.M."/>
            <person name="McCann A."/>
            <person name="Guo C."/>
            <person name="Argimon S."/>
            <person name="Zhang W."/>
            <person name="Yang X."/>
            <person name="Jeffery I.B."/>
            <person name="Cooney J.C."/>
            <person name="Kagawa T.F."/>
            <person name="Liu W."/>
            <person name="Song Y."/>
            <person name="Salvetti E."/>
            <person name="Wrobel A."/>
            <person name="Rasinkangas P."/>
            <person name="Parkhill J."/>
            <person name="Rea M.C."/>
            <person name="O'Sullivan O."/>
            <person name="Ritari J."/>
            <person name="Douillard F.P."/>
            <person name="Paul Ross R."/>
            <person name="Yang R."/>
            <person name="Briner A.E."/>
            <person name="Felis G.E."/>
            <person name="de Vos W.M."/>
            <person name="Barrangou R."/>
            <person name="Klaenhammer T.R."/>
            <person name="Caufield P.W."/>
            <person name="Cui Y."/>
            <person name="Zhang H."/>
            <person name="O'Toole P.W."/>
        </authorList>
    </citation>
    <scope>NUCLEOTIDE SEQUENCE [LARGE SCALE GENOMIC DNA]</scope>
    <source>
        <strain evidence="6 7">DSM 23037</strain>
    </source>
</reference>
<dbReference type="GO" id="GO:0016020">
    <property type="term" value="C:membrane"/>
    <property type="evidence" value="ECO:0007669"/>
    <property type="project" value="InterPro"/>
</dbReference>
<evidence type="ECO:0000313" key="7">
    <source>
        <dbReference type="Proteomes" id="UP000051378"/>
    </source>
</evidence>
<accession>A0A0R2DLQ4</accession>
<evidence type="ECO:0000259" key="5">
    <source>
        <dbReference type="SMART" id="SM00079"/>
    </source>
</evidence>
<evidence type="ECO:0000313" key="6">
    <source>
        <dbReference type="EMBL" id="KRN04598.1"/>
    </source>
</evidence>
<dbReference type="GO" id="GO:0030288">
    <property type="term" value="C:outer membrane-bounded periplasmic space"/>
    <property type="evidence" value="ECO:0007669"/>
    <property type="project" value="TreeGrafter"/>
</dbReference>
<keyword evidence="7" id="KW-1185">Reference proteome</keyword>
<name>A0A0R2DLQ4_9LACO</name>
<dbReference type="InterPro" id="IPR001320">
    <property type="entry name" value="Iontro_rcpt_C"/>
</dbReference>
<dbReference type="OrthoDB" id="115856at2"/>
<dbReference type="PROSITE" id="PS51257">
    <property type="entry name" value="PROKAR_LIPOPROTEIN"/>
    <property type="match status" value="1"/>
</dbReference>
<dbReference type="Pfam" id="PF00497">
    <property type="entry name" value="SBP_bac_3"/>
    <property type="match status" value="1"/>
</dbReference>
<organism evidence="6 7">
    <name type="scientific">Holzapfeliella floricola DSM 23037 = JCM 16512</name>
    <dbReference type="NCBI Taxonomy" id="1423744"/>
    <lineage>
        <taxon>Bacteria</taxon>
        <taxon>Bacillati</taxon>
        <taxon>Bacillota</taxon>
        <taxon>Bacilli</taxon>
        <taxon>Lactobacillales</taxon>
        <taxon>Lactobacillaceae</taxon>
        <taxon>Holzapfeliella</taxon>
    </lineage>
</organism>
<dbReference type="InterPro" id="IPR051455">
    <property type="entry name" value="Bact_solute-bind_prot3"/>
</dbReference>
<dbReference type="GO" id="GO:0015276">
    <property type="term" value="F:ligand-gated monoatomic ion channel activity"/>
    <property type="evidence" value="ECO:0007669"/>
    <property type="project" value="InterPro"/>
</dbReference>
<dbReference type="PANTHER" id="PTHR30085">
    <property type="entry name" value="AMINO ACID ABC TRANSPORTER PERMEASE"/>
    <property type="match status" value="1"/>
</dbReference>
<dbReference type="PANTHER" id="PTHR30085:SF6">
    <property type="entry name" value="ABC TRANSPORTER GLUTAMINE-BINDING PROTEIN GLNH"/>
    <property type="match status" value="1"/>
</dbReference>
<comment type="caution">
    <text evidence="6">The sequence shown here is derived from an EMBL/GenBank/DDBJ whole genome shotgun (WGS) entry which is preliminary data.</text>
</comment>
<dbReference type="GO" id="GO:0006865">
    <property type="term" value="P:amino acid transport"/>
    <property type="evidence" value="ECO:0007669"/>
    <property type="project" value="TreeGrafter"/>
</dbReference>
<sequence length="274" mass="29395">MPKVLKKLGALGVILIVGLITTACGQSLAQQSVTERVEKTKTITWGVKGDQKLFSLINVENGQHEGFEDDLAQLLSKKAFGDDIKVEFATVTSSSRVPMLKNGNVDALISTMTITPARQKQLDFTQPYFNAGQSLLVKKGSSIKNVKDLDSSKTVLGLQGSSSVQNIKKAAPNAHVLELSDLAQAFTALKSGQGDVLTSDNGILYGLAANNSEYEVVGGAFTTEPYGIAANKGQEDFVERLNQALTQVKADGSYDQLIHKWFGSIPGFEVSQVK</sequence>
<gene>
    <name evidence="6" type="ORF">FC86_GL000046</name>
</gene>